<dbReference type="PROSITE" id="PS50222">
    <property type="entry name" value="EF_HAND_2"/>
    <property type="match status" value="2"/>
</dbReference>
<accession>L1IPW0</accession>
<dbReference type="eggNOG" id="KOG0027">
    <property type="taxonomic scope" value="Eukaryota"/>
</dbReference>
<proteinExistence type="predicted"/>
<evidence type="ECO:0000313" key="6">
    <source>
        <dbReference type="Proteomes" id="UP000011087"/>
    </source>
</evidence>
<evidence type="ECO:0000313" key="5">
    <source>
        <dbReference type="EnsemblProtists" id="EKX37929"/>
    </source>
</evidence>
<dbReference type="InterPro" id="IPR002048">
    <property type="entry name" value="EF_hand_dom"/>
</dbReference>
<dbReference type="GO" id="GO:0005509">
    <property type="term" value="F:calcium ion binding"/>
    <property type="evidence" value="ECO:0007669"/>
    <property type="project" value="InterPro"/>
</dbReference>
<dbReference type="PANTHER" id="PTHR23050">
    <property type="entry name" value="CALCIUM BINDING PROTEIN"/>
    <property type="match status" value="1"/>
</dbReference>
<feature type="non-terminal residue" evidence="4">
    <location>
        <position position="1"/>
    </location>
</feature>
<reference evidence="6" key="2">
    <citation type="submission" date="2012-11" db="EMBL/GenBank/DDBJ databases">
        <authorList>
            <person name="Kuo A."/>
            <person name="Curtis B.A."/>
            <person name="Tanifuji G."/>
            <person name="Burki F."/>
            <person name="Gruber A."/>
            <person name="Irimia M."/>
            <person name="Maruyama S."/>
            <person name="Arias M.C."/>
            <person name="Ball S.G."/>
            <person name="Gile G.H."/>
            <person name="Hirakawa Y."/>
            <person name="Hopkins J.F."/>
            <person name="Rensing S.A."/>
            <person name="Schmutz J."/>
            <person name="Symeonidi A."/>
            <person name="Elias M."/>
            <person name="Eveleigh R.J."/>
            <person name="Herman E.K."/>
            <person name="Klute M.J."/>
            <person name="Nakayama T."/>
            <person name="Obornik M."/>
            <person name="Reyes-Prieto A."/>
            <person name="Armbrust E.V."/>
            <person name="Aves S.J."/>
            <person name="Beiko R.G."/>
            <person name="Coutinho P."/>
            <person name="Dacks J.B."/>
            <person name="Durnford D.G."/>
            <person name="Fast N.M."/>
            <person name="Green B.R."/>
            <person name="Grisdale C."/>
            <person name="Hempe F."/>
            <person name="Henrissat B."/>
            <person name="Hoppner M.P."/>
            <person name="Ishida K.-I."/>
            <person name="Kim E."/>
            <person name="Koreny L."/>
            <person name="Kroth P.G."/>
            <person name="Liu Y."/>
            <person name="Malik S.-B."/>
            <person name="Maier U.G."/>
            <person name="McRose D."/>
            <person name="Mock T."/>
            <person name="Neilson J.A."/>
            <person name="Onodera N.T."/>
            <person name="Poole A.M."/>
            <person name="Pritham E.J."/>
            <person name="Richards T.A."/>
            <person name="Rocap G."/>
            <person name="Roy S.W."/>
            <person name="Sarai C."/>
            <person name="Schaack S."/>
            <person name="Shirato S."/>
            <person name="Slamovits C.H."/>
            <person name="Spencer D.F."/>
            <person name="Suzuki S."/>
            <person name="Worden A.Z."/>
            <person name="Zauner S."/>
            <person name="Barry K."/>
            <person name="Bell C."/>
            <person name="Bharti A.K."/>
            <person name="Crow J.A."/>
            <person name="Grimwood J."/>
            <person name="Kramer R."/>
            <person name="Lindquist E."/>
            <person name="Lucas S."/>
            <person name="Salamov A."/>
            <person name="McFadden G.I."/>
            <person name="Lane C.E."/>
            <person name="Keeling P.J."/>
            <person name="Gray M.W."/>
            <person name="Grigoriev I.V."/>
            <person name="Archibald J.M."/>
        </authorList>
    </citation>
    <scope>NUCLEOTIDE SEQUENCE</scope>
    <source>
        <strain evidence="6">CCMP2712</strain>
    </source>
</reference>
<reference evidence="4 6" key="1">
    <citation type="journal article" date="2012" name="Nature">
        <title>Algal genomes reveal evolutionary mosaicism and the fate of nucleomorphs.</title>
        <authorList>
            <consortium name="DOE Joint Genome Institute"/>
            <person name="Curtis B.A."/>
            <person name="Tanifuji G."/>
            <person name="Burki F."/>
            <person name="Gruber A."/>
            <person name="Irimia M."/>
            <person name="Maruyama S."/>
            <person name="Arias M.C."/>
            <person name="Ball S.G."/>
            <person name="Gile G.H."/>
            <person name="Hirakawa Y."/>
            <person name="Hopkins J.F."/>
            <person name="Kuo A."/>
            <person name="Rensing S.A."/>
            <person name="Schmutz J."/>
            <person name="Symeonidi A."/>
            <person name="Elias M."/>
            <person name="Eveleigh R.J."/>
            <person name="Herman E.K."/>
            <person name="Klute M.J."/>
            <person name="Nakayama T."/>
            <person name="Obornik M."/>
            <person name="Reyes-Prieto A."/>
            <person name="Armbrust E.V."/>
            <person name="Aves S.J."/>
            <person name="Beiko R.G."/>
            <person name="Coutinho P."/>
            <person name="Dacks J.B."/>
            <person name="Durnford D.G."/>
            <person name="Fast N.M."/>
            <person name="Green B.R."/>
            <person name="Grisdale C.J."/>
            <person name="Hempel F."/>
            <person name="Henrissat B."/>
            <person name="Hoppner M.P."/>
            <person name="Ishida K."/>
            <person name="Kim E."/>
            <person name="Koreny L."/>
            <person name="Kroth P.G."/>
            <person name="Liu Y."/>
            <person name="Malik S.B."/>
            <person name="Maier U.G."/>
            <person name="McRose D."/>
            <person name="Mock T."/>
            <person name="Neilson J.A."/>
            <person name="Onodera N.T."/>
            <person name="Poole A.M."/>
            <person name="Pritham E.J."/>
            <person name="Richards T.A."/>
            <person name="Rocap G."/>
            <person name="Roy S.W."/>
            <person name="Sarai C."/>
            <person name="Schaack S."/>
            <person name="Shirato S."/>
            <person name="Slamovits C.H."/>
            <person name="Spencer D.F."/>
            <person name="Suzuki S."/>
            <person name="Worden A.Z."/>
            <person name="Zauner S."/>
            <person name="Barry K."/>
            <person name="Bell C."/>
            <person name="Bharti A.K."/>
            <person name="Crow J.A."/>
            <person name="Grimwood J."/>
            <person name="Kramer R."/>
            <person name="Lindquist E."/>
            <person name="Lucas S."/>
            <person name="Salamov A."/>
            <person name="McFadden G.I."/>
            <person name="Lane C.E."/>
            <person name="Keeling P.J."/>
            <person name="Gray M.W."/>
            <person name="Grigoriev I.V."/>
            <person name="Archibald J.M."/>
        </authorList>
    </citation>
    <scope>NUCLEOTIDE SEQUENCE</scope>
    <source>
        <strain evidence="4 6">CCMP2712</strain>
    </source>
</reference>
<dbReference type="OrthoDB" id="26525at2759"/>
<name>L1IPW0_GUITC</name>
<dbReference type="KEGG" id="gtt:GUITHDRAFT_77589"/>
<sequence>MPSVRKVVDKINKACVEHNGKLKFVEFLAVVIEKRLEKVDILNPMQNEELQEIFDMIDVDHDGSITRDELVKVASGSGSGIDEKEVLELFSLFDTNGDGVVNFDEFKALM</sequence>
<feature type="domain" description="EF-hand" evidence="3">
    <location>
        <begin position="81"/>
        <end position="110"/>
    </location>
</feature>
<dbReference type="InterPro" id="IPR018247">
    <property type="entry name" value="EF_Hand_1_Ca_BS"/>
</dbReference>
<dbReference type="FunFam" id="1.10.238.10:FF:000003">
    <property type="entry name" value="Calmodulin A"/>
    <property type="match status" value="1"/>
</dbReference>
<evidence type="ECO:0000259" key="3">
    <source>
        <dbReference type="PROSITE" id="PS50222"/>
    </source>
</evidence>
<dbReference type="AlphaFoldDB" id="L1IPW0"/>
<evidence type="ECO:0000256" key="2">
    <source>
        <dbReference type="ARBA" id="ARBA00022837"/>
    </source>
</evidence>
<organism evidence="4">
    <name type="scientific">Guillardia theta (strain CCMP2712)</name>
    <name type="common">Cryptophyte</name>
    <dbReference type="NCBI Taxonomy" id="905079"/>
    <lineage>
        <taxon>Eukaryota</taxon>
        <taxon>Cryptophyceae</taxon>
        <taxon>Pyrenomonadales</taxon>
        <taxon>Geminigeraceae</taxon>
        <taxon>Guillardia</taxon>
    </lineage>
</organism>
<dbReference type="EnsemblProtists" id="EKX37929">
    <property type="protein sequence ID" value="EKX37929"/>
    <property type="gene ID" value="GUITHDRAFT_77589"/>
</dbReference>
<reference evidence="5" key="3">
    <citation type="submission" date="2016-03" db="UniProtKB">
        <authorList>
            <consortium name="EnsemblProtists"/>
        </authorList>
    </citation>
    <scope>IDENTIFICATION</scope>
</reference>
<feature type="domain" description="EF-hand" evidence="3">
    <location>
        <begin position="45"/>
        <end position="80"/>
    </location>
</feature>
<dbReference type="EMBL" id="JH993053">
    <property type="protein sequence ID" value="EKX37929.1"/>
    <property type="molecule type" value="Genomic_DNA"/>
</dbReference>
<dbReference type="Gene3D" id="1.10.238.10">
    <property type="entry name" value="EF-hand"/>
    <property type="match status" value="1"/>
</dbReference>
<dbReference type="InterPro" id="IPR011992">
    <property type="entry name" value="EF-hand-dom_pair"/>
</dbReference>
<protein>
    <recommendedName>
        <fullName evidence="3">EF-hand domain-containing protein</fullName>
    </recommendedName>
</protein>
<gene>
    <name evidence="4" type="ORF">GUITHDRAFT_77589</name>
</gene>
<dbReference type="CDD" id="cd00051">
    <property type="entry name" value="EFh"/>
    <property type="match status" value="1"/>
</dbReference>
<evidence type="ECO:0000313" key="4">
    <source>
        <dbReference type="EMBL" id="EKX37929.1"/>
    </source>
</evidence>
<dbReference type="InterPro" id="IPR050145">
    <property type="entry name" value="Centrin_CML-like"/>
</dbReference>
<dbReference type="PROSITE" id="PS00018">
    <property type="entry name" value="EF_HAND_1"/>
    <property type="match status" value="2"/>
</dbReference>
<evidence type="ECO:0000256" key="1">
    <source>
        <dbReference type="ARBA" id="ARBA00022737"/>
    </source>
</evidence>
<dbReference type="Pfam" id="PF13499">
    <property type="entry name" value="EF-hand_7"/>
    <property type="match status" value="1"/>
</dbReference>
<dbReference type="STRING" id="905079.L1IPW0"/>
<keyword evidence="1" id="KW-0677">Repeat</keyword>
<dbReference type="Proteomes" id="UP000011087">
    <property type="component" value="Unassembled WGS sequence"/>
</dbReference>
<keyword evidence="6" id="KW-1185">Reference proteome</keyword>
<dbReference type="PaxDb" id="55529-EKX37929"/>
<dbReference type="HOGENOM" id="CLU_061288_22_1_1"/>
<dbReference type="GeneID" id="17294665"/>
<dbReference type="SUPFAM" id="SSF47473">
    <property type="entry name" value="EF-hand"/>
    <property type="match status" value="1"/>
</dbReference>
<dbReference type="RefSeq" id="XP_005824909.1">
    <property type="nucleotide sequence ID" value="XM_005824852.1"/>
</dbReference>
<keyword evidence="2" id="KW-0106">Calcium</keyword>
<dbReference type="SMART" id="SM00054">
    <property type="entry name" value="EFh"/>
    <property type="match status" value="2"/>
</dbReference>